<feature type="compositionally biased region" description="Polar residues" evidence="1">
    <location>
        <begin position="34"/>
        <end position="43"/>
    </location>
</feature>
<reference evidence="2 3" key="1">
    <citation type="submission" date="2017-11" db="EMBL/GenBank/DDBJ databases">
        <title>De-novo sequencing of pomegranate (Punica granatum L.) genome.</title>
        <authorList>
            <person name="Akparov Z."/>
            <person name="Amiraslanov A."/>
            <person name="Hajiyeva S."/>
            <person name="Abbasov M."/>
            <person name="Kaur K."/>
            <person name="Hamwieh A."/>
            <person name="Solovyev V."/>
            <person name="Salamov A."/>
            <person name="Braich B."/>
            <person name="Kosarev P."/>
            <person name="Mahmoud A."/>
            <person name="Hajiyev E."/>
            <person name="Babayeva S."/>
            <person name="Izzatullayeva V."/>
            <person name="Mammadov A."/>
            <person name="Mammadov A."/>
            <person name="Sharifova S."/>
            <person name="Ojaghi J."/>
            <person name="Eynullazada K."/>
            <person name="Bayramov B."/>
            <person name="Abdulazimova A."/>
            <person name="Shahmuradov I."/>
        </authorList>
    </citation>
    <scope>NUCLEOTIDE SEQUENCE [LARGE SCALE GENOMIC DNA]</scope>
    <source>
        <strain evidence="3">cv. AG2017</strain>
        <tissue evidence="2">Leaf</tissue>
    </source>
</reference>
<feature type="compositionally biased region" description="Basic and acidic residues" evidence="1">
    <location>
        <begin position="44"/>
        <end position="53"/>
    </location>
</feature>
<gene>
    <name evidence="2" type="ORF">CRG98_046752</name>
</gene>
<dbReference type="EMBL" id="PGOL01007283">
    <property type="protein sequence ID" value="PKI32857.1"/>
    <property type="molecule type" value="Genomic_DNA"/>
</dbReference>
<accession>A0A2I0HM88</accession>
<feature type="region of interest" description="Disordered" evidence="1">
    <location>
        <begin position="1"/>
        <end position="101"/>
    </location>
</feature>
<feature type="compositionally biased region" description="Polar residues" evidence="1">
    <location>
        <begin position="1"/>
        <end position="17"/>
    </location>
</feature>
<organism evidence="2 3">
    <name type="scientific">Punica granatum</name>
    <name type="common">Pomegranate</name>
    <dbReference type="NCBI Taxonomy" id="22663"/>
    <lineage>
        <taxon>Eukaryota</taxon>
        <taxon>Viridiplantae</taxon>
        <taxon>Streptophyta</taxon>
        <taxon>Embryophyta</taxon>
        <taxon>Tracheophyta</taxon>
        <taxon>Spermatophyta</taxon>
        <taxon>Magnoliopsida</taxon>
        <taxon>eudicotyledons</taxon>
        <taxon>Gunneridae</taxon>
        <taxon>Pentapetalae</taxon>
        <taxon>rosids</taxon>
        <taxon>malvids</taxon>
        <taxon>Myrtales</taxon>
        <taxon>Lythraceae</taxon>
        <taxon>Punica</taxon>
    </lineage>
</organism>
<sequence>MARLSTPTRSPIDSPTELNRPRQILLQAQRETNHAIQTVQDSQHQSKDGREGRPPYGTLMRRVLSSRARRTTDRAAWAPLRTSRYAHARPTGAPEASHRGL</sequence>
<keyword evidence="3" id="KW-1185">Reference proteome</keyword>
<dbReference type="AlphaFoldDB" id="A0A2I0HM88"/>
<evidence type="ECO:0000313" key="3">
    <source>
        <dbReference type="Proteomes" id="UP000233551"/>
    </source>
</evidence>
<evidence type="ECO:0000256" key="1">
    <source>
        <dbReference type="SAM" id="MobiDB-lite"/>
    </source>
</evidence>
<proteinExistence type="predicted"/>
<dbReference type="Proteomes" id="UP000233551">
    <property type="component" value="Unassembled WGS sequence"/>
</dbReference>
<evidence type="ECO:0000313" key="2">
    <source>
        <dbReference type="EMBL" id="PKI32857.1"/>
    </source>
</evidence>
<protein>
    <submittedName>
        <fullName evidence="2">Uncharacterized protein</fullName>
    </submittedName>
</protein>
<comment type="caution">
    <text evidence="2">The sequence shown here is derived from an EMBL/GenBank/DDBJ whole genome shotgun (WGS) entry which is preliminary data.</text>
</comment>
<name>A0A2I0HM88_PUNGR</name>